<dbReference type="EMBL" id="BAABBX010000001">
    <property type="protein sequence ID" value="GAA4182865.1"/>
    <property type="molecule type" value="Genomic_DNA"/>
</dbReference>
<evidence type="ECO:0000256" key="1">
    <source>
        <dbReference type="ARBA" id="ARBA00004193"/>
    </source>
</evidence>
<keyword evidence="4 5" id="KW-0732">Signal</keyword>
<protein>
    <submittedName>
        <fullName evidence="7">ABC transporter substrate-binding protein</fullName>
    </submittedName>
</protein>
<keyword evidence="8" id="KW-1185">Reference proteome</keyword>
<comment type="similarity">
    <text evidence="2">Belongs to the bacterial solute-binding protein 5 family.</text>
</comment>
<dbReference type="InterPro" id="IPR000914">
    <property type="entry name" value="SBP_5_dom"/>
</dbReference>
<accession>A0ABP8AEV9</accession>
<dbReference type="SUPFAM" id="SSF53850">
    <property type="entry name" value="Periplasmic binding protein-like II"/>
    <property type="match status" value="1"/>
</dbReference>
<evidence type="ECO:0000313" key="8">
    <source>
        <dbReference type="Proteomes" id="UP001500213"/>
    </source>
</evidence>
<dbReference type="PANTHER" id="PTHR30290:SF9">
    <property type="entry name" value="OLIGOPEPTIDE-BINDING PROTEIN APPA"/>
    <property type="match status" value="1"/>
</dbReference>
<dbReference type="InterPro" id="IPR023765">
    <property type="entry name" value="SBP_5_CS"/>
</dbReference>
<gene>
    <name evidence="7" type="ORF">GCM10022288_01410</name>
</gene>
<evidence type="ECO:0000256" key="3">
    <source>
        <dbReference type="ARBA" id="ARBA00022448"/>
    </source>
</evidence>
<comment type="subcellular location">
    <subcellularLocation>
        <location evidence="1">Cell membrane</location>
        <topology evidence="1">Lipid-anchor</topology>
    </subcellularLocation>
</comment>
<evidence type="ECO:0000313" key="7">
    <source>
        <dbReference type="EMBL" id="GAA4182865.1"/>
    </source>
</evidence>
<keyword evidence="3" id="KW-0813">Transport</keyword>
<evidence type="ECO:0000259" key="6">
    <source>
        <dbReference type="Pfam" id="PF00496"/>
    </source>
</evidence>
<name>A0ABP8AEV9_9MICO</name>
<dbReference type="InterPro" id="IPR030678">
    <property type="entry name" value="Peptide/Ni-bd"/>
</dbReference>
<organism evidence="7 8">
    <name type="scientific">Gryllotalpicola kribbensis</name>
    <dbReference type="NCBI Taxonomy" id="993084"/>
    <lineage>
        <taxon>Bacteria</taxon>
        <taxon>Bacillati</taxon>
        <taxon>Actinomycetota</taxon>
        <taxon>Actinomycetes</taxon>
        <taxon>Micrococcales</taxon>
        <taxon>Microbacteriaceae</taxon>
        <taxon>Gryllotalpicola</taxon>
    </lineage>
</organism>
<evidence type="ECO:0000256" key="2">
    <source>
        <dbReference type="ARBA" id="ARBA00005695"/>
    </source>
</evidence>
<dbReference type="CDD" id="cd00995">
    <property type="entry name" value="PBP2_NikA_DppA_OppA_like"/>
    <property type="match status" value="1"/>
</dbReference>
<comment type="caution">
    <text evidence="7">The sequence shown here is derived from an EMBL/GenBank/DDBJ whole genome shotgun (WGS) entry which is preliminary data.</text>
</comment>
<dbReference type="Gene3D" id="3.40.190.10">
    <property type="entry name" value="Periplasmic binding protein-like II"/>
    <property type="match status" value="1"/>
</dbReference>
<feature type="chain" id="PRO_5046966922" evidence="5">
    <location>
        <begin position="23"/>
        <end position="519"/>
    </location>
</feature>
<evidence type="ECO:0000256" key="4">
    <source>
        <dbReference type="ARBA" id="ARBA00022729"/>
    </source>
</evidence>
<dbReference type="Gene3D" id="3.10.105.10">
    <property type="entry name" value="Dipeptide-binding Protein, Domain 3"/>
    <property type="match status" value="1"/>
</dbReference>
<reference evidence="8" key="1">
    <citation type="journal article" date="2019" name="Int. J. Syst. Evol. Microbiol.">
        <title>The Global Catalogue of Microorganisms (GCM) 10K type strain sequencing project: providing services to taxonomists for standard genome sequencing and annotation.</title>
        <authorList>
            <consortium name="The Broad Institute Genomics Platform"/>
            <consortium name="The Broad Institute Genome Sequencing Center for Infectious Disease"/>
            <person name="Wu L."/>
            <person name="Ma J."/>
        </authorList>
    </citation>
    <scope>NUCLEOTIDE SEQUENCE [LARGE SCALE GENOMIC DNA]</scope>
    <source>
        <strain evidence="8">JCM 17593</strain>
    </source>
</reference>
<feature type="signal peptide" evidence="5">
    <location>
        <begin position="1"/>
        <end position="22"/>
    </location>
</feature>
<proteinExistence type="inferred from homology"/>
<dbReference type="PROSITE" id="PS01040">
    <property type="entry name" value="SBP_BACTERIAL_5"/>
    <property type="match status" value="1"/>
</dbReference>
<dbReference type="Pfam" id="PF00496">
    <property type="entry name" value="SBP_bac_5"/>
    <property type="match status" value="1"/>
</dbReference>
<feature type="domain" description="Solute-binding protein family 5" evidence="6">
    <location>
        <begin position="84"/>
        <end position="436"/>
    </location>
</feature>
<dbReference type="PIRSF" id="PIRSF002741">
    <property type="entry name" value="MppA"/>
    <property type="match status" value="1"/>
</dbReference>
<dbReference type="InterPro" id="IPR039424">
    <property type="entry name" value="SBP_5"/>
</dbReference>
<dbReference type="Proteomes" id="UP001500213">
    <property type="component" value="Unassembled WGS sequence"/>
</dbReference>
<dbReference type="PROSITE" id="PS51257">
    <property type="entry name" value="PROKAR_LIPOPROTEIN"/>
    <property type="match status" value="1"/>
</dbReference>
<sequence length="519" mass="56356">MRQPLRVAAIGMAVTSAILLTACSGSGTGSNTGSTAATGGDLVIARAADAISMDNTSTFDNNSIFVQEQIMETLFTVTDDGQDVKPWLATGYKISDDGLTYTINLRKGVKFSNGDPMTAKDVKFSIDADTATGNDGWGYINAAIDTVSVVDDSTVQIKLKYKWAPFLADLALFSNAVVPANYGGKTKAEFYQAPVGTGPFKWGSWKKGQSLKLVKNTNYWQKGKPYLDSVTWNVVADSNTRKLQLQGGQIDIDDTPDWSSFQSLKTASGVKAVTFNSTYEEYLAFNQKHAPFNDVHIRRAIAYAIDRKAIVKSVLFGNGTVANSLLSPGTPYYDKNATAPSYDLAEAKKELAQSSKPDGFTTSILIASGNADQQSIAQILQQELAKIGITLKIQTLDPTANKQARNAGNFDMTLSAWTMDIPDPDEWTSFAVDPDGGSNSAFTGYNNPAVVRLNKKAQQTTDSDERQKLYSQLQDQTGQDAFLAYLYYSPYVYATSDKVSGFTVTPLGNYHLEDVKKSK</sequence>
<dbReference type="Gene3D" id="3.90.76.10">
    <property type="entry name" value="Dipeptide-binding Protein, Domain 1"/>
    <property type="match status" value="1"/>
</dbReference>
<dbReference type="PANTHER" id="PTHR30290">
    <property type="entry name" value="PERIPLASMIC BINDING COMPONENT OF ABC TRANSPORTER"/>
    <property type="match status" value="1"/>
</dbReference>
<evidence type="ECO:0000256" key="5">
    <source>
        <dbReference type="SAM" id="SignalP"/>
    </source>
</evidence>